<dbReference type="PANTHER" id="PTHR42693">
    <property type="entry name" value="ARYLSULFATASE FAMILY MEMBER"/>
    <property type="match status" value="1"/>
</dbReference>
<proteinExistence type="inferred from homology"/>
<keyword evidence="6" id="KW-1185">Reference proteome</keyword>
<dbReference type="CDD" id="cd16027">
    <property type="entry name" value="SGSH"/>
    <property type="match status" value="1"/>
</dbReference>
<gene>
    <name evidence="5" type="ORF">PDESU_04938</name>
</gene>
<dbReference type="EMBL" id="CAAHFG010000003">
    <property type="protein sequence ID" value="VGO16347.1"/>
    <property type="molecule type" value="Genomic_DNA"/>
</dbReference>
<evidence type="ECO:0000256" key="3">
    <source>
        <dbReference type="SAM" id="SignalP"/>
    </source>
</evidence>
<dbReference type="GO" id="GO:0004065">
    <property type="term" value="F:arylsulfatase activity"/>
    <property type="evidence" value="ECO:0007669"/>
    <property type="project" value="TreeGrafter"/>
</dbReference>
<feature type="chain" id="PRO_5028843073" evidence="3">
    <location>
        <begin position="23"/>
        <end position="345"/>
    </location>
</feature>
<dbReference type="InterPro" id="IPR000917">
    <property type="entry name" value="Sulfatase_N"/>
</dbReference>
<evidence type="ECO:0000259" key="4">
    <source>
        <dbReference type="Pfam" id="PF00884"/>
    </source>
</evidence>
<dbReference type="SUPFAM" id="SSF53649">
    <property type="entry name" value="Alkaline phosphatase-like"/>
    <property type="match status" value="1"/>
</dbReference>
<dbReference type="InterPro" id="IPR050738">
    <property type="entry name" value="Sulfatase"/>
</dbReference>
<reference evidence="5 6" key="1">
    <citation type="submission" date="2019-04" db="EMBL/GenBank/DDBJ databases">
        <authorList>
            <person name="Van Vliet M D."/>
        </authorList>
    </citation>
    <scope>NUCLEOTIDE SEQUENCE [LARGE SCALE GENOMIC DNA]</scope>
    <source>
        <strain evidence="5 6">F1</strain>
    </source>
</reference>
<organism evidence="5 6">
    <name type="scientific">Pontiella desulfatans</name>
    <dbReference type="NCBI Taxonomy" id="2750659"/>
    <lineage>
        <taxon>Bacteria</taxon>
        <taxon>Pseudomonadati</taxon>
        <taxon>Kiritimatiellota</taxon>
        <taxon>Kiritimatiellia</taxon>
        <taxon>Kiritimatiellales</taxon>
        <taxon>Pontiellaceae</taxon>
        <taxon>Pontiella</taxon>
    </lineage>
</organism>
<dbReference type="AlphaFoldDB" id="A0A6C2U9E9"/>
<keyword evidence="3" id="KW-0732">Signal</keyword>
<dbReference type="Gene3D" id="3.40.720.10">
    <property type="entry name" value="Alkaline Phosphatase, subunit A"/>
    <property type="match status" value="1"/>
</dbReference>
<name>A0A6C2U9E9_PONDE</name>
<evidence type="ECO:0000256" key="2">
    <source>
        <dbReference type="ARBA" id="ARBA00022801"/>
    </source>
</evidence>
<evidence type="ECO:0000313" key="5">
    <source>
        <dbReference type="EMBL" id="VGO16347.1"/>
    </source>
</evidence>
<evidence type="ECO:0000256" key="1">
    <source>
        <dbReference type="ARBA" id="ARBA00008779"/>
    </source>
</evidence>
<keyword evidence="2" id="KW-0378">Hydrolase</keyword>
<sequence>MNKRAFFIFAAAALLVAGAVQAGAPNIVWIMLEDWCPDLSCYGTKGIETPVCDQLAAEGVRYENAFCTAPVCSTSRSAMMTGFHQNYIGANQHRTARKMQRPLPEGIKPLPVRLKEAGYYTCLFKGRKTDCNFKTPLGFDSTKGWGGRAKDQPFFAQITLAGTHRTWQRDPQRPIDPAEIELPPYYADTPLARRDWANGLEQMQLCDREIGAILNQLEKEGLSENTLVIVIGDNGRCHIRGKQFMYDPGLQVPVIMRWPGGIEPGQINRGLIQTIDISATILQATGATTETPLHGKDLLGPDPVKRKYVFAARDKMDDTHDAMRMIRSKDYKLIHIHPIGGADGE</sequence>
<dbReference type="PANTHER" id="PTHR42693:SF53">
    <property type="entry name" value="ENDO-4-O-SULFATASE"/>
    <property type="match status" value="1"/>
</dbReference>
<protein>
    <submittedName>
        <fullName evidence="5">Arylsulfatase</fullName>
    </submittedName>
</protein>
<accession>A0A6C2U9E9</accession>
<dbReference type="Pfam" id="PF00884">
    <property type="entry name" value="Sulfatase"/>
    <property type="match status" value="1"/>
</dbReference>
<feature type="signal peptide" evidence="3">
    <location>
        <begin position="1"/>
        <end position="22"/>
    </location>
</feature>
<dbReference type="InterPro" id="IPR017850">
    <property type="entry name" value="Alkaline_phosphatase_core_sf"/>
</dbReference>
<feature type="domain" description="Sulfatase N-terminal" evidence="4">
    <location>
        <begin position="143"/>
        <end position="287"/>
    </location>
</feature>
<evidence type="ECO:0000313" key="6">
    <source>
        <dbReference type="Proteomes" id="UP000366872"/>
    </source>
</evidence>
<dbReference type="Proteomes" id="UP000366872">
    <property type="component" value="Unassembled WGS sequence"/>
</dbReference>
<comment type="similarity">
    <text evidence="1">Belongs to the sulfatase family.</text>
</comment>
<dbReference type="RefSeq" id="WP_136081873.1">
    <property type="nucleotide sequence ID" value="NZ_CAAHFG010000003.1"/>
</dbReference>